<dbReference type="Gene3D" id="3.10.129.110">
    <property type="entry name" value="Polyketide synthase dehydratase"/>
    <property type="match status" value="1"/>
</dbReference>
<dbReference type="RefSeq" id="XP_045951614.1">
    <property type="nucleotide sequence ID" value="XM_046108472.1"/>
</dbReference>
<evidence type="ECO:0000313" key="13">
    <source>
        <dbReference type="EMBL" id="KAH6645100.1"/>
    </source>
</evidence>
<dbReference type="PROSITE" id="PS50075">
    <property type="entry name" value="CARRIER"/>
    <property type="match status" value="1"/>
</dbReference>
<reference evidence="13" key="1">
    <citation type="journal article" date="2021" name="Nat. Commun.">
        <title>Genetic determinants of endophytism in the Arabidopsis root mycobiome.</title>
        <authorList>
            <person name="Mesny F."/>
            <person name="Miyauchi S."/>
            <person name="Thiergart T."/>
            <person name="Pickel B."/>
            <person name="Atanasova L."/>
            <person name="Karlsson M."/>
            <person name="Huettel B."/>
            <person name="Barry K.W."/>
            <person name="Haridas S."/>
            <person name="Chen C."/>
            <person name="Bauer D."/>
            <person name="Andreopoulos W."/>
            <person name="Pangilinan J."/>
            <person name="LaButti K."/>
            <person name="Riley R."/>
            <person name="Lipzen A."/>
            <person name="Clum A."/>
            <person name="Drula E."/>
            <person name="Henrissat B."/>
            <person name="Kohler A."/>
            <person name="Grigoriev I.V."/>
            <person name="Martin F.M."/>
            <person name="Hacquard S."/>
        </authorList>
    </citation>
    <scope>NUCLEOTIDE SEQUENCE</scope>
    <source>
        <strain evidence="13">MPI-SDFR-AT-0073</strain>
    </source>
</reference>
<dbReference type="SMART" id="SM00829">
    <property type="entry name" value="PKS_ER"/>
    <property type="match status" value="1"/>
</dbReference>
<dbReference type="InterPro" id="IPR057326">
    <property type="entry name" value="KR_dom"/>
</dbReference>
<evidence type="ECO:0000256" key="8">
    <source>
        <dbReference type="PROSITE-ProRule" id="PRU01363"/>
    </source>
</evidence>
<evidence type="ECO:0000256" key="9">
    <source>
        <dbReference type="SAM" id="MobiDB-lite"/>
    </source>
</evidence>
<keyword evidence="14" id="KW-1185">Reference proteome</keyword>
<feature type="active site" description="Proton donor; for dehydratase activity" evidence="8">
    <location>
        <position position="1215"/>
    </location>
</feature>
<sequence length="2591" mass="283709">MEPIAIVGLSFKLPQGAEDEHSFWDILENGKNVMTSWPDSRANLNAFSQPQAASNNTLQAKGAHFLKEDPDAFDAPFFSISSKEAAAMDPQQRLLLEAAYHAMENAGIRVEDVAGTETGVFAGSMESDYHRSISKDPDTAPPNTATGASVSILANRLSWYFDLKGPSMQLNTACSSSMVAMDLACQSLRVGQSSMALVTGSNLILSPELSLYLANLNMLSPDGLCYSFDHRANGYSRGEGVIVLVLKTLSTAIRDQDPIRAVIRGTGSNQDGRTPSITQPSSTSQESLIRQVYANCKLGFESTRYVEAHGTGTQIGDATEMKAIGAVFRTSRSPKAPLYVGSVKTNVGHLEGGSGLAGILKCTMMLEKGVIPPNALFEKMNPKINAKRNNIQIPTSCIPWPGSGLRRISINSFGFGGSNAHVVMDDAYHTLEELSLKSGLHSVHSSALAHSAGYQTTNGEDKDETEGLPILTEAENRAVHQTIETLNQSVDNTASGAADTSISSDVSSVPTVNDTTPSGSSTADSKYQLLVYSARDEAALKRVLQQYSKYYDDSVLGSTSRLQRLAYTLSARRSMMTLRSFSVGHAKLSSETIGLSGSDCVRSSLDTQLCFVFTGQGAQYAKMGLELIQYPVFMSALDKADRVFLSLGADWSLFDKIESGESINLPQFSQPLCTALQIALVELLKSFNVSPTAVVGHSSGEIAAAYAVGALSLESACKIAYHRGRLSGQLAASSKPGAMMSVNLQEGNFHAYVEKVLPGGDVHVACVNSPTNITLAGSEVDIDVLKTHLDDDGVFAQKIKTGLAYHTPVMRQIASEYLSCMDTLSDSVSENSKVLMVSSLTGQKVAPSELASGQYWVDNLTSPVRFVDALQYLTQAAPKLDGIKTITDFIEIGPHGALRRPVLETLGQVSNGKASRYASVLSKLDSPLKTTMEVAGRLFTRGYPISITAVNQQGAETSSILIDTPQYPFDHSQRYWHESRLSRDWRLRGDAPREVLGIRSTDWNPLEPRWRKMLSIEEAPWIADHVVDGAILFPAAGTLAMALEAVKQTVQAPQVISGYLVKEATFKSPIFVEPEKKTEVLTQLRALQNAYEKTSLRFEVVVFSVDGSNWNECFKAIIHAKIKDEITTEVDGGLESRATGQAFSKSYEEAKAACKSHVTKQNFYEGLDKQNLSYGEAFALAEDIFWDGDELCVARVDVGDSVESYEGAFHPAVLDNCLQVCSTAPSGGMSKTLSTFIPHRLHDTWISASGWQYPQTNSIRIQTKSKLNASSTGLDCSFTVLADDGSLLCHAKQFHMSSVADKSSSSEAQKTLLHGIDWKPQLSLLTADQLSDHCDANKFVEDETFASDYCVRLERALRTYLQRNLTQLQVLQGPETPAHLKHFVSWIERQLLKKPGQSVEEINDETLSAELKNLREIRPSWRIFIDVAHALNSIVKGETDALELLFSTPLAQDLYDEFFQRTCNQKLFSYLELATHQTPDQRILEVGAGTGGMTNQVLSILSQIERRTGGTAFSEYIYTDISTGYFEEARERFSAYRDRMTYKTFDLERDVITQDIEPGSCDIILAGSVLHATKNLSHTLRNLRRALKPGGQLIILEVTAPDCFVTSFGFGILPGWWIGEEESRAWCPTIAEPEWDTLLKDNGFSGNDLVIKDYKDDSAHYVSILVSSADRPSETTTSGSRILIVVEDHNEDQKRLASNLVESGFESSNSRPIIFGLSQVADAEVSTTDTVVFLADAGESLLAKPSEDTFKQMQDWVQQSKQLLWVTASTISQHSYPYASLKDGFLRVFRSENDSKRIVSLSLESELSDGAGCVQQITQVFRSAFETASPDSEYIIRNGKALTGRLIQEVDLNKDLNSSISPQILTEAWLPGPPLKFDVGTRGSLETLRFIEDPDHFIPLGPTDIEIENKAWALGFRDIFGALGRLDENEFGTDCAGVVKRVGSQCTQLQPGDRVCTSTFGCMRTYVRCDEADAIKIADSLSMEEACGVINPGMTAWHSLVNVARLQKGEKILIHSASGATGQVAIQIAKKIGAEVFATVGYDYKKQLLIDEYGIPADHIFYSRDLSFVEGIMRVSEGYGVDVVLNSLVGEGLRASWECVAPYGRFIEIGKADIHANAPLPMACFAKNVTFSAVDLRHLSFYRIDQARELFRKTVSLVGEQVIHCPRPWHTYSVSDIEEAFRYLQSGKNTGRVVVRVEHSAKVQKYLIHRRTWSFNENATYLVAAGLGGVGRSVLRWMASKGAKQLIVPSRSGAASQEAIQVVKELTSQGVKIVTPKCDVSEESSLQQVLEEYGQTMSPIRGCINATMVLQDSVFENMTHAQWEGTIRSKVQTSWNLHALLPKDLDFFLLLSSAAGIIGNAGQSNYAAGCTFQDSLSRYRVSHGQKAVSIDLGPMRTVGVVAENEGLKRTFEKYPGLTRIEEEEFLTLLDILCEPESSSPSSATRSQVTMGIVTPADLLLEGSDFPLEHMQRSLFAHFSQAKAISSNSATANGPNAAVLFRQAETEEEMTDVVVESLVRKLARALSIQPEDVDVEKPLHLYGVDSLVAVELRNWITKEFAAEVPVFELMSGRTIVAIGQLVTKTSQVKKAA</sequence>
<dbReference type="Gene3D" id="3.40.47.10">
    <property type="match status" value="1"/>
</dbReference>
<dbReference type="GO" id="GO:1901336">
    <property type="term" value="P:lactone biosynthetic process"/>
    <property type="evidence" value="ECO:0007669"/>
    <property type="project" value="UniProtKB-ARBA"/>
</dbReference>
<evidence type="ECO:0000256" key="3">
    <source>
        <dbReference type="ARBA" id="ARBA00022679"/>
    </source>
</evidence>
<dbReference type="InterPro" id="IPR011032">
    <property type="entry name" value="GroES-like_sf"/>
</dbReference>
<dbReference type="InterPro" id="IPR050091">
    <property type="entry name" value="PKS_NRPS_Biosynth_Enz"/>
</dbReference>
<dbReference type="InterPro" id="IPR006162">
    <property type="entry name" value="Ppantetheine_attach_site"/>
</dbReference>
<dbReference type="GO" id="GO:0006633">
    <property type="term" value="P:fatty acid biosynthetic process"/>
    <property type="evidence" value="ECO:0007669"/>
    <property type="project" value="InterPro"/>
</dbReference>
<evidence type="ECO:0000259" key="10">
    <source>
        <dbReference type="PROSITE" id="PS50075"/>
    </source>
</evidence>
<dbReference type="GO" id="GO:0044550">
    <property type="term" value="P:secondary metabolite biosynthetic process"/>
    <property type="evidence" value="ECO:0007669"/>
    <property type="project" value="TreeGrafter"/>
</dbReference>
<dbReference type="SMART" id="SM00826">
    <property type="entry name" value="PKS_DH"/>
    <property type="match status" value="1"/>
</dbReference>
<dbReference type="InterPro" id="IPR014043">
    <property type="entry name" value="Acyl_transferase_dom"/>
</dbReference>
<dbReference type="Proteomes" id="UP000758603">
    <property type="component" value="Unassembled WGS sequence"/>
</dbReference>
<dbReference type="Pfam" id="PF23297">
    <property type="entry name" value="ACP_SdgA_C"/>
    <property type="match status" value="1"/>
</dbReference>
<keyword evidence="3" id="KW-0808">Transferase</keyword>
<dbReference type="InterPro" id="IPR029063">
    <property type="entry name" value="SAM-dependent_MTases_sf"/>
</dbReference>
<dbReference type="InterPro" id="IPR042104">
    <property type="entry name" value="PKS_dehydratase_sf"/>
</dbReference>
<dbReference type="Pfam" id="PF08240">
    <property type="entry name" value="ADH_N"/>
    <property type="match status" value="1"/>
</dbReference>
<dbReference type="Gene3D" id="3.40.50.150">
    <property type="entry name" value="Vaccinia Virus protein VP39"/>
    <property type="match status" value="1"/>
</dbReference>
<organism evidence="13 14">
    <name type="scientific">Truncatella angustata</name>
    <dbReference type="NCBI Taxonomy" id="152316"/>
    <lineage>
        <taxon>Eukaryota</taxon>
        <taxon>Fungi</taxon>
        <taxon>Dikarya</taxon>
        <taxon>Ascomycota</taxon>
        <taxon>Pezizomycotina</taxon>
        <taxon>Sordariomycetes</taxon>
        <taxon>Xylariomycetidae</taxon>
        <taxon>Amphisphaeriales</taxon>
        <taxon>Sporocadaceae</taxon>
        <taxon>Truncatella</taxon>
    </lineage>
</organism>
<dbReference type="PROSITE" id="PS52019">
    <property type="entry name" value="PKS_MFAS_DH"/>
    <property type="match status" value="1"/>
</dbReference>
<evidence type="ECO:0000256" key="6">
    <source>
        <dbReference type="ARBA" id="ARBA00023268"/>
    </source>
</evidence>
<dbReference type="InterPro" id="IPR049552">
    <property type="entry name" value="PKS_DH_N"/>
</dbReference>
<dbReference type="InterPro" id="IPR032821">
    <property type="entry name" value="PKS_assoc"/>
</dbReference>
<feature type="region of interest" description="Disordered" evidence="9">
    <location>
        <begin position="494"/>
        <end position="522"/>
    </location>
</feature>
<dbReference type="SUPFAM" id="SSF50129">
    <property type="entry name" value="GroES-like"/>
    <property type="match status" value="1"/>
</dbReference>
<dbReference type="CDD" id="cd05195">
    <property type="entry name" value="enoyl_red"/>
    <property type="match status" value="1"/>
</dbReference>
<dbReference type="PROSITE" id="PS00012">
    <property type="entry name" value="PHOSPHOPANTETHEINE"/>
    <property type="match status" value="1"/>
</dbReference>
<evidence type="ECO:0000313" key="14">
    <source>
        <dbReference type="Proteomes" id="UP000758603"/>
    </source>
</evidence>
<proteinExistence type="predicted"/>
<dbReference type="InterPro" id="IPR013217">
    <property type="entry name" value="Methyltransf_12"/>
</dbReference>
<dbReference type="CDD" id="cd00833">
    <property type="entry name" value="PKS"/>
    <property type="match status" value="1"/>
</dbReference>
<dbReference type="SUPFAM" id="SSF52151">
    <property type="entry name" value="FabD/lysophospholipase-like"/>
    <property type="match status" value="1"/>
</dbReference>
<dbReference type="InterPro" id="IPR013968">
    <property type="entry name" value="PKS_KR"/>
</dbReference>
<dbReference type="Gene3D" id="3.40.366.10">
    <property type="entry name" value="Malonyl-Coenzyme A Acyl Carrier Protein, domain 2"/>
    <property type="match status" value="1"/>
</dbReference>
<dbReference type="InterPro" id="IPR020843">
    <property type="entry name" value="ER"/>
</dbReference>
<feature type="domain" description="Carrier" evidence="10">
    <location>
        <begin position="2508"/>
        <end position="2585"/>
    </location>
</feature>
<dbReference type="Pfam" id="PF00109">
    <property type="entry name" value="ketoacyl-synt"/>
    <property type="match status" value="1"/>
</dbReference>
<dbReference type="SMART" id="SM00825">
    <property type="entry name" value="PKS_KS"/>
    <property type="match status" value="1"/>
</dbReference>
<dbReference type="InterPro" id="IPR018201">
    <property type="entry name" value="Ketoacyl_synth_AS"/>
</dbReference>
<dbReference type="SUPFAM" id="SSF53335">
    <property type="entry name" value="S-adenosyl-L-methionine-dependent methyltransferases"/>
    <property type="match status" value="1"/>
</dbReference>
<dbReference type="Pfam" id="PF14765">
    <property type="entry name" value="PS-DH"/>
    <property type="match status" value="1"/>
</dbReference>
<dbReference type="GO" id="GO:0031177">
    <property type="term" value="F:phosphopantetheine binding"/>
    <property type="evidence" value="ECO:0007669"/>
    <property type="project" value="InterPro"/>
</dbReference>
<dbReference type="Pfam" id="PF13602">
    <property type="entry name" value="ADH_zinc_N_2"/>
    <property type="match status" value="1"/>
</dbReference>
<keyword evidence="6" id="KW-0511">Multifunctional enzyme</keyword>
<dbReference type="InterPro" id="IPR013154">
    <property type="entry name" value="ADH-like_N"/>
</dbReference>
<evidence type="ECO:0000256" key="5">
    <source>
        <dbReference type="ARBA" id="ARBA00023002"/>
    </source>
</evidence>
<dbReference type="PROSITE" id="PS00606">
    <property type="entry name" value="KS3_1"/>
    <property type="match status" value="1"/>
</dbReference>
<dbReference type="PANTHER" id="PTHR43775">
    <property type="entry name" value="FATTY ACID SYNTHASE"/>
    <property type="match status" value="1"/>
</dbReference>
<accession>A0A9P8RKR0</accession>
<dbReference type="GeneID" id="70137363"/>
<keyword evidence="1" id="KW-0596">Phosphopantetheine</keyword>
<dbReference type="GO" id="GO:0004312">
    <property type="term" value="F:fatty acid synthase activity"/>
    <property type="evidence" value="ECO:0007669"/>
    <property type="project" value="TreeGrafter"/>
</dbReference>
<dbReference type="Pfam" id="PF16197">
    <property type="entry name" value="KAsynt_C_assoc"/>
    <property type="match status" value="1"/>
</dbReference>
<dbReference type="InterPro" id="IPR020807">
    <property type="entry name" value="PKS_DH"/>
</dbReference>
<evidence type="ECO:0000256" key="4">
    <source>
        <dbReference type="ARBA" id="ARBA00022857"/>
    </source>
</evidence>
<dbReference type="InterPro" id="IPR014030">
    <property type="entry name" value="Ketoacyl_synth_N"/>
</dbReference>
<dbReference type="InterPro" id="IPR020841">
    <property type="entry name" value="PKS_Beta-ketoAc_synthase_dom"/>
</dbReference>
<dbReference type="Gene3D" id="3.40.50.720">
    <property type="entry name" value="NAD(P)-binding Rossmann-like Domain"/>
    <property type="match status" value="1"/>
</dbReference>
<dbReference type="SUPFAM" id="SSF53901">
    <property type="entry name" value="Thiolase-like"/>
    <property type="match status" value="1"/>
</dbReference>
<evidence type="ECO:0000259" key="12">
    <source>
        <dbReference type="PROSITE" id="PS52019"/>
    </source>
</evidence>
<dbReference type="InterPro" id="IPR016039">
    <property type="entry name" value="Thiolase-like"/>
</dbReference>
<dbReference type="PROSITE" id="PS52004">
    <property type="entry name" value="KS3_2"/>
    <property type="match status" value="1"/>
</dbReference>
<dbReference type="SUPFAM" id="SSF47336">
    <property type="entry name" value="ACP-like"/>
    <property type="match status" value="1"/>
</dbReference>
<keyword evidence="5" id="KW-0560">Oxidoreductase</keyword>
<dbReference type="Pfam" id="PF21089">
    <property type="entry name" value="PKS_DH_N"/>
    <property type="match status" value="1"/>
</dbReference>
<dbReference type="Pfam" id="PF02801">
    <property type="entry name" value="Ketoacyl-synt_C"/>
    <property type="match status" value="1"/>
</dbReference>
<dbReference type="SMART" id="SM00827">
    <property type="entry name" value="PKS_AT"/>
    <property type="match status" value="1"/>
</dbReference>
<dbReference type="InterPro" id="IPR014031">
    <property type="entry name" value="Ketoacyl_synth_C"/>
</dbReference>
<dbReference type="InterPro" id="IPR001227">
    <property type="entry name" value="Ac_transferase_dom_sf"/>
</dbReference>
<keyword evidence="2" id="KW-0597">Phosphoprotein</keyword>
<dbReference type="SUPFAM" id="SSF55048">
    <property type="entry name" value="Probable ACP-binding domain of malonyl-CoA ACP transacylase"/>
    <property type="match status" value="1"/>
</dbReference>
<keyword evidence="4" id="KW-0521">NADP</keyword>
<evidence type="ECO:0000256" key="1">
    <source>
        <dbReference type="ARBA" id="ARBA00022450"/>
    </source>
</evidence>
<keyword evidence="7" id="KW-0012">Acyltransferase</keyword>
<dbReference type="InterPro" id="IPR016035">
    <property type="entry name" value="Acyl_Trfase/lysoPLipase"/>
</dbReference>
<dbReference type="SMART" id="SM00823">
    <property type="entry name" value="PKS_PP"/>
    <property type="match status" value="1"/>
</dbReference>
<dbReference type="PANTHER" id="PTHR43775:SF29">
    <property type="entry name" value="ASPERFURANONE POLYKETIDE SYNTHASE AFOG-RELATED"/>
    <property type="match status" value="1"/>
</dbReference>
<dbReference type="OrthoDB" id="329835at2759"/>
<dbReference type="EMBL" id="JAGPXC010000012">
    <property type="protein sequence ID" value="KAH6645100.1"/>
    <property type="molecule type" value="Genomic_DNA"/>
</dbReference>
<dbReference type="Pfam" id="PF08659">
    <property type="entry name" value="KR"/>
    <property type="match status" value="1"/>
</dbReference>
<gene>
    <name evidence="13" type="ORF">BKA67DRAFT_664941</name>
</gene>
<dbReference type="FunFam" id="3.40.50.720:FF:000209">
    <property type="entry name" value="Polyketide synthase Pks12"/>
    <property type="match status" value="1"/>
</dbReference>
<evidence type="ECO:0000256" key="7">
    <source>
        <dbReference type="ARBA" id="ARBA00023315"/>
    </source>
</evidence>
<evidence type="ECO:0000256" key="2">
    <source>
        <dbReference type="ARBA" id="ARBA00022553"/>
    </source>
</evidence>
<dbReference type="InterPro" id="IPR049900">
    <property type="entry name" value="PKS_mFAS_DH"/>
</dbReference>
<evidence type="ECO:0000259" key="11">
    <source>
        <dbReference type="PROSITE" id="PS52004"/>
    </source>
</evidence>
<feature type="domain" description="PKS/mFAS DH" evidence="12">
    <location>
        <begin position="993"/>
        <end position="1305"/>
    </location>
</feature>
<feature type="domain" description="Ketosynthase family 3 (KS3)" evidence="11">
    <location>
        <begin position="1"/>
        <end position="426"/>
    </location>
</feature>
<dbReference type="SMART" id="SM00822">
    <property type="entry name" value="PKS_KR"/>
    <property type="match status" value="1"/>
</dbReference>
<dbReference type="InterPro" id="IPR020806">
    <property type="entry name" value="PKS_PP-bd"/>
</dbReference>
<dbReference type="Gene3D" id="3.30.70.3290">
    <property type="match status" value="1"/>
</dbReference>
<dbReference type="Gene3D" id="3.90.180.10">
    <property type="entry name" value="Medium-chain alcohol dehydrogenases, catalytic domain"/>
    <property type="match status" value="1"/>
</dbReference>
<dbReference type="SUPFAM" id="SSF51735">
    <property type="entry name" value="NAD(P)-binding Rossmann-fold domains"/>
    <property type="match status" value="2"/>
</dbReference>
<dbReference type="InterPro" id="IPR049551">
    <property type="entry name" value="PKS_DH_C"/>
</dbReference>
<feature type="region of interest" description="C-terminal hotdog fold" evidence="8">
    <location>
        <begin position="1155"/>
        <end position="1305"/>
    </location>
</feature>
<dbReference type="GO" id="GO:0016491">
    <property type="term" value="F:oxidoreductase activity"/>
    <property type="evidence" value="ECO:0007669"/>
    <property type="project" value="UniProtKB-KW"/>
</dbReference>
<dbReference type="GO" id="GO:0004315">
    <property type="term" value="F:3-oxoacyl-[acyl-carrier-protein] synthase activity"/>
    <property type="evidence" value="ECO:0007669"/>
    <property type="project" value="InterPro"/>
</dbReference>
<dbReference type="CDD" id="cd02440">
    <property type="entry name" value="AdoMet_MTases"/>
    <property type="match status" value="1"/>
</dbReference>
<dbReference type="Gene3D" id="1.10.1200.10">
    <property type="entry name" value="ACP-like"/>
    <property type="match status" value="1"/>
</dbReference>
<feature type="active site" description="Proton acceptor; for dehydratase activity" evidence="8">
    <location>
        <position position="1025"/>
    </location>
</feature>
<protein>
    <submittedName>
        <fullName evidence="13">Polyketide synthase PksD</fullName>
    </submittedName>
</protein>
<dbReference type="InterPro" id="IPR009081">
    <property type="entry name" value="PP-bd_ACP"/>
</dbReference>
<dbReference type="InterPro" id="IPR036736">
    <property type="entry name" value="ACP-like_sf"/>
</dbReference>
<feature type="region of interest" description="N-terminal hotdog fold" evidence="8">
    <location>
        <begin position="993"/>
        <end position="1131"/>
    </location>
</feature>
<dbReference type="InterPro" id="IPR016036">
    <property type="entry name" value="Malonyl_transacylase_ACP-bd"/>
</dbReference>
<dbReference type="InterPro" id="IPR036291">
    <property type="entry name" value="NAD(P)-bd_dom_sf"/>
</dbReference>
<dbReference type="Pfam" id="PF08242">
    <property type="entry name" value="Methyltransf_12"/>
    <property type="match status" value="1"/>
</dbReference>
<comment type="caution">
    <text evidence="13">The sequence shown here is derived from an EMBL/GenBank/DDBJ whole genome shotgun (WGS) entry which is preliminary data.</text>
</comment>
<name>A0A9P8RKR0_9PEZI</name>
<dbReference type="Pfam" id="PF00698">
    <property type="entry name" value="Acyl_transf_1"/>
    <property type="match status" value="1"/>
</dbReference>